<evidence type="ECO:0000313" key="2">
    <source>
        <dbReference type="EMBL" id="MCZ9290245.1"/>
    </source>
</evidence>
<dbReference type="Proteomes" id="UP001146469">
    <property type="component" value="Unassembled WGS sequence"/>
</dbReference>
<keyword evidence="3" id="KW-1185">Reference proteome</keyword>
<name>A0A9X3LN85_9CORY</name>
<sequence length="180" mass="19541">MFGAVRATERWSIVQAYSEKAIRKSFINCSKGAAARIHIPAHVLGADWGSQVFVSWADPKAPQRAYLVAETAQGLQGLTMEIRKAPTGGGARMCQICRTLHPSSGASLISIVTTKSAQDNYGSIGTYMCSDLACVDYVRGTKTPDGTTQMTETLTVEEKEERVLTNVRSLIASVENRLKK</sequence>
<comment type="caution">
    <text evidence="2">The sequence shown here is derived from an EMBL/GenBank/DDBJ whole genome shotgun (WGS) entry which is preliminary data.</text>
</comment>
<evidence type="ECO:0000313" key="3">
    <source>
        <dbReference type="Proteomes" id="UP001146469"/>
    </source>
</evidence>
<dbReference type="InterPro" id="IPR032330">
    <property type="entry name" value="EF-G-binding_C"/>
</dbReference>
<dbReference type="Pfam" id="PF16571">
    <property type="entry name" value="FBP_C"/>
    <property type="match status" value="1"/>
</dbReference>
<reference evidence="2" key="1">
    <citation type="submission" date="2022-02" db="EMBL/GenBank/DDBJ databases">
        <title>Corynebacterium sp. from urogenital microbiome.</title>
        <authorList>
            <person name="Cappelli E.A."/>
            <person name="Ribeiro T.G."/>
            <person name="Peixe L."/>
        </authorList>
    </citation>
    <scope>NUCLEOTIDE SEQUENCE</scope>
    <source>
        <strain evidence="2">C8Ua_174</strain>
    </source>
</reference>
<gene>
    <name evidence="2" type="ORF">L8V00_08535</name>
</gene>
<organism evidence="2 3">
    <name type="scientific">Corynebacterium evansiae</name>
    <dbReference type="NCBI Taxonomy" id="2913499"/>
    <lineage>
        <taxon>Bacteria</taxon>
        <taxon>Bacillati</taxon>
        <taxon>Actinomycetota</taxon>
        <taxon>Actinomycetes</taxon>
        <taxon>Mycobacteriales</taxon>
        <taxon>Corynebacteriaceae</taxon>
        <taxon>Corynebacterium</taxon>
    </lineage>
</organism>
<accession>A0A9X3LN85</accession>
<evidence type="ECO:0000259" key="1">
    <source>
        <dbReference type="Pfam" id="PF16571"/>
    </source>
</evidence>
<proteinExistence type="predicted"/>
<dbReference type="EMBL" id="JAKMUT010000007">
    <property type="protein sequence ID" value="MCZ9290245.1"/>
    <property type="molecule type" value="Genomic_DNA"/>
</dbReference>
<feature type="domain" description="Elongation factor G-binding protein C-terminal treble-clef zinc-finger" evidence="1">
    <location>
        <begin position="22"/>
        <end position="174"/>
    </location>
</feature>
<dbReference type="AlphaFoldDB" id="A0A9X3LN85"/>
<protein>
    <submittedName>
        <fullName evidence="2">FBP domain-containing protein</fullName>
    </submittedName>
</protein>